<proteinExistence type="predicted"/>
<dbReference type="InterPro" id="IPR050557">
    <property type="entry name" value="RTX_toxin/Mannuronan_C5-epim"/>
</dbReference>
<sequence>MASPIAWGAAFPINSNIKENQFAPKIYALKDGSFVAVWTDNSETGADTDGGSIRGQFFNADGSRKGAEFLVNTTTAGSQINPDVTVLDDGRFVVAWQSGGYLWARGYNANGSAIGNEFKASSTGFDDHFTLTALTNGGFAVSYWDDDVKVRVQSFDANLQKSGTEAVLADNSDHTEIVGLQGQYIAFYGNGTSIHGQFRNNDGSMSTGSVTVDFSTPGSFNSKPVAAKLTDGRIIVIWTSQTESTAGPDLYQIKGQILNANGTKSGGELLLSVPGAINAKAATVAALADGGFALGYLDQIAGRNSADIHISAFNGNGARFGTDTILDRAYDGDSTHALNITTLADGRLAVTWTSVVSEWDDFGSSIHGQIVDLRQSGVTVTGTSADDRYYGSRFNDALKGEGGNDRLFGHEGNDVVAGGVGNDVLHGQGGNDTLTGGDGSDAFVFDTAPVVGRAKHIDRIVDFNGRADKIYLDDTIFKGLSKKVGSLDAPVKIDKKAFWKGQVAHDKDHRIIVKASGEVLYDADGTGKAKAVVVAKLDKKVLKFVDAGDFFEI</sequence>
<gene>
    <name evidence="3" type="ORF">FS320_30615</name>
</gene>
<dbReference type="EMBL" id="VOSK01000219">
    <property type="protein sequence ID" value="MPR29336.1"/>
    <property type="molecule type" value="Genomic_DNA"/>
</dbReference>
<dbReference type="PANTHER" id="PTHR38340:SF1">
    <property type="entry name" value="S-LAYER PROTEIN"/>
    <property type="match status" value="1"/>
</dbReference>
<dbReference type="PROSITE" id="PS00330">
    <property type="entry name" value="HEMOLYSIN_CALCIUM"/>
    <property type="match status" value="1"/>
</dbReference>
<dbReference type="GO" id="GO:0005576">
    <property type="term" value="C:extracellular region"/>
    <property type="evidence" value="ECO:0007669"/>
    <property type="project" value="UniProtKB-SubCell"/>
</dbReference>
<dbReference type="InterPro" id="IPR011049">
    <property type="entry name" value="Serralysin-like_metalloprot_C"/>
</dbReference>
<reference evidence="3 4" key="1">
    <citation type="journal article" date="2019" name="Syst. Appl. Microbiol.">
        <title>Microvirga tunisiensis sp. nov., a root nodule symbiotic bacterium isolated from Lupinus micranthus and L. luteus grown in Northern Tunisia.</title>
        <authorList>
            <person name="Msaddak A."/>
            <person name="Rejili M."/>
            <person name="Duran D."/>
            <person name="Mars M."/>
            <person name="Palacios J.M."/>
            <person name="Ruiz-Argueso T."/>
            <person name="Rey L."/>
            <person name="Imperial J."/>
        </authorList>
    </citation>
    <scope>NUCLEOTIDE SEQUENCE [LARGE SCALE GENOMIC DNA]</scope>
    <source>
        <strain evidence="3 4">Lmie10</strain>
    </source>
</reference>
<protein>
    <submittedName>
        <fullName evidence="3">Calcium-binding protein</fullName>
    </submittedName>
</protein>
<dbReference type="OrthoDB" id="7966550at2"/>
<keyword evidence="4" id="KW-1185">Reference proteome</keyword>
<evidence type="ECO:0000313" key="4">
    <source>
        <dbReference type="Proteomes" id="UP000403266"/>
    </source>
</evidence>
<accession>A0A5N7MZI6</accession>
<dbReference type="PANTHER" id="PTHR38340">
    <property type="entry name" value="S-LAYER PROTEIN"/>
    <property type="match status" value="1"/>
</dbReference>
<name>A0A5N7MZI6_9HYPH</name>
<comment type="caution">
    <text evidence="3">The sequence shown here is derived from an EMBL/GenBank/DDBJ whole genome shotgun (WGS) entry which is preliminary data.</text>
</comment>
<dbReference type="Proteomes" id="UP000403266">
    <property type="component" value="Unassembled WGS sequence"/>
</dbReference>
<dbReference type="Gene3D" id="2.150.10.10">
    <property type="entry name" value="Serralysin-like metalloprotease, C-terminal"/>
    <property type="match status" value="1"/>
</dbReference>
<dbReference type="AlphaFoldDB" id="A0A5N7MZI6"/>
<evidence type="ECO:0000313" key="3">
    <source>
        <dbReference type="EMBL" id="MPR29336.1"/>
    </source>
</evidence>
<dbReference type="Pfam" id="PF00353">
    <property type="entry name" value="HemolysinCabind"/>
    <property type="match status" value="1"/>
</dbReference>
<keyword evidence="2" id="KW-0964">Secreted</keyword>
<comment type="subcellular location">
    <subcellularLocation>
        <location evidence="1">Secreted</location>
    </subcellularLocation>
</comment>
<evidence type="ECO:0000256" key="2">
    <source>
        <dbReference type="ARBA" id="ARBA00022525"/>
    </source>
</evidence>
<dbReference type="InterPro" id="IPR001343">
    <property type="entry name" value="Hemolysn_Ca-bd"/>
</dbReference>
<organism evidence="3 4">
    <name type="scientific">Microvirga tunisiensis</name>
    <dbReference type="NCBI Taxonomy" id="2108360"/>
    <lineage>
        <taxon>Bacteria</taxon>
        <taxon>Pseudomonadati</taxon>
        <taxon>Pseudomonadota</taxon>
        <taxon>Alphaproteobacteria</taxon>
        <taxon>Hyphomicrobiales</taxon>
        <taxon>Methylobacteriaceae</taxon>
        <taxon>Microvirga</taxon>
    </lineage>
</organism>
<dbReference type="SUPFAM" id="SSF51120">
    <property type="entry name" value="beta-Roll"/>
    <property type="match status" value="1"/>
</dbReference>
<evidence type="ECO:0000256" key="1">
    <source>
        <dbReference type="ARBA" id="ARBA00004613"/>
    </source>
</evidence>
<dbReference type="InterPro" id="IPR018511">
    <property type="entry name" value="Hemolysin-typ_Ca-bd_CS"/>
</dbReference>
<dbReference type="PRINTS" id="PR00313">
    <property type="entry name" value="CABNDNGRPT"/>
</dbReference>
<dbReference type="GO" id="GO:0005509">
    <property type="term" value="F:calcium ion binding"/>
    <property type="evidence" value="ECO:0007669"/>
    <property type="project" value="InterPro"/>
</dbReference>